<feature type="transmembrane region" description="Helical" evidence="8">
    <location>
        <begin position="95"/>
        <end position="117"/>
    </location>
</feature>
<evidence type="ECO:0000313" key="10">
    <source>
        <dbReference type="Proteomes" id="UP000761264"/>
    </source>
</evidence>
<feature type="transmembrane region" description="Helical" evidence="8">
    <location>
        <begin position="197"/>
        <end position="220"/>
    </location>
</feature>
<protein>
    <submittedName>
        <fullName evidence="9">AEC family transporter</fullName>
    </submittedName>
</protein>
<evidence type="ECO:0000256" key="8">
    <source>
        <dbReference type="SAM" id="Phobius"/>
    </source>
</evidence>
<dbReference type="Pfam" id="PF03547">
    <property type="entry name" value="Mem_trans"/>
    <property type="match status" value="1"/>
</dbReference>
<keyword evidence="7 8" id="KW-0472">Membrane</keyword>
<feature type="transmembrane region" description="Helical" evidence="8">
    <location>
        <begin position="65"/>
        <end position="86"/>
    </location>
</feature>
<evidence type="ECO:0000256" key="1">
    <source>
        <dbReference type="ARBA" id="ARBA00004651"/>
    </source>
</evidence>
<sequence length="311" mass="32655">MQSILETVLPIFGLILCGYLVGRKGWMSEEAIKGLNTFVFYFAIPALLFRAMARGPGLIEISIVGAYMSAIFVTFVVALGVSRLLFRTNLAERTLFGMGSTFSNTVLLGIPLIFTALGDEGGVQLMLIITFHSIVIFPVITVLIELGLGAGQGWRSLAVNTVKALAVNPIILALVAGIAFGASGLTLPAPAERFTVLLGSAAAPCALFALGATLTGFTIAGDLRETLAIVVMKLFVHPAVMAVMAFYVFDLTPLAAVVAILTAAIPSGANVFIMARQYNIYLARSASAVLISTALSVVTLSILLAVLKADL</sequence>
<dbReference type="Gene3D" id="1.20.1530.20">
    <property type="match status" value="1"/>
</dbReference>
<evidence type="ECO:0000256" key="5">
    <source>
        <dbReference type="ARBA" id="ARBA00022692"/>
    </source>
</evidence>
<keyword evidence="3" id="KW-0813">Transport</keyword>
<dbReference type="PANTHER" id="PTHR36838:SF3">
    <property type="entry name" value="TRANSPORTER AUXIN EFFLUX CARRIER EC FAMILY"/>
    <property type="match status" value="1"/>
</dbReference>
<reference evidence="9" key="1">
    <citation type="submission" date="2020-03" db="EMBL/GenBank/DDBJ databases">
        <title>Genome of Pelagibius litoralis DSM 21314T.</title>
        <authorList>
            <person name="Wang G."/>
        </authorList>
    </citation>
    <scope>NUCLEOTIDE SEQUENCE</scope>
    <source>
        <strain evidence="9">DSM 21314</strain>
    </source>
</reference>
<feature type="transmembrane region" description="Helical" evidence="8">
    <location>
        <begin position="34"/>
        <end position="53"/>
    </location>
</feature>
<organism evidence="9 10">
    <name type="scientific">Pelagibius litoralis</name>
    <dbReference type="NCBI Taxonomy" id="374515"/>
    <lineage>
        <taxon>Bacteria</taxon>
        <taxon>Pseudomonadati</taxon>
        <taxon>Pseudomonadota</taxon>
        <taxon>Alphaproteobacteria</taxon>
        <taxon>Rhodospirillales</taxon>
        <taxon>Rhodovibrionaceae</taxon>
        <taxon>Pelagibius</taxon>
    </lineage>
</organism>
<feature type="transmembrane region" description="Helical" evidence="8">
    <location>
        <begin position="165"/>
        <end position="185"/>
    </location>
</feature>
<keyword evidence="4" id="KW-1003">Cell membrane</keyword>
<comment type="subcellular location">
    <subcellularLocation>
        <location evidence="1">Cell membrane</location>
        <topology evidence="1">Multi-pass membrane protein</topology>
    </subcellularLocation>
</comment>
<evidence type="ECO:0000256" key="3">
    <source>
        <dbReference type="ARBA" id="ARBA00022448"/>
    </source>
</evidence>
<evidence type="ECO:0000256" key="2">
    <source>
        <dbReference type="ARBA" id="ARBA00010145"/>
    </source>
</evidence>
<feature type="transmembrane region" description="Helical" evidence="8">
    <location>
        <begin position="227"/>
        <end position="248"/>
    </location>
</feature>
<gene>
    <name evidence="9" type="ORF">HBA54_18225</name>
</gene>
<keyword evidence="6 8" id="KW-1133">Transmembrane helix</keyword>
<accession>A0A967F015</accession>
<dbReference type="InterPro" id="IPR004776">
    <property type="entry name" value="Mem_transp_PIN-like"/>
</dbReference>
<comment type="caution">
    <text evidence="9">The sequence shown here is derived from an EMBL/GenBank/DDBJ whole genome shotgun (WGS) entry which is preliminary data.</text>
</comment>
<evidence type="ECO:0000256" key="6">
    <source>
        <dbReference type="ARBA" id="ARBA00022989"/>
    </source>
</evidence>
<dbReference type="Proteomes" id="UP000761264">
    <property type="component" value="Unassembled WGS sequence"/>
</dbReference>
<proteinExistence type="inferred from homology"/>
<dbReference type="InterPro" id="IPR038770">
    <property type="entry name" value="Na+/solute_symporter_sf"/>
</dbReference>
<evidence type="ECO:0000256" key="7">
    <source>
        <dbReference type="ARBA" id="ARBA00023136"/>
    </source>
</evidence>
<dbReference type="GO" id="GO:0005886">
    <property type="term" value="C:plasma membrane"/>
    <property type="evidence" value="ECO:0007669"/>
    <property type="project" value="UniProtKB-SubCell"/>
</dbReference>
<dbReference type="RefSeq" id="WP_167227232.1">
    <property type="nucleotide sequence ID" value="NZ_JAAQPH010000014.1"/>
</dbReference>
<evidence type="ECO:0000256" key="4">
    <source>
        <dbReference type="ARBA" id="ARBA00022475"/>
    </source>
</evidence>
<dbReference type="GO" id="GO:0055085">
    <property type="term" value="P:transmembrane transport"/>
    <property type="evidence" value="ECO:0007669"/>
    <property type="project" value="InterPro"/>
</dbReference>
<comment type="similarity">
    <text evidence="2">Belongs to the auxin efflux carrier (TC 2.A.69) family.</text>
</comment>
<feature type="transmembrane region" description="Helical" evidence="8">
    <location>
        <begin position="254"/>
        <end position="275"/>
    </location>
</feature>
<evidence type="ECO:0000313" key="9">
    <source>
        <dbReference type="EMBL" id="NIA70536.1"/>
    </source>
</evidence>
<dbReference type="PANTHER" id="PTHR36838">
    <property type="entry name" value="AUXIN EFFLUX CARRIER FAMILY PROTEIN"/>
    <property type="match status" value="1"/>
</dbReference>
<name>A0A967F015_9PROT</name>
<keyword evidence="5 8" id="KW-0812">Transmembrane</keyword>
<feature type="transmembrane region" description="Helical" evidence="8">
    <location>
        <begin position="287"/>
        <end position="307"/>
    </location>
</feature>
<keyword evidence="10" id="KW-1185">Reference proteome</keyword>
<feature type="transmembrane region" description="Helical" evidence="8">
    <location>
        <begin position="6"/>
        <end position="22"/>
    </location>
</feature>
<dbReference type="AlphaFoldDB" id="A0A967F015"/>
<dbReference type="EMBL" id="JAAQPH010000014">
    <property type="protein sequence ID" value="NIA70536.1"/>
    <property type="molecule type" value="Genomic_DNA"/>
</dbReference>
<feature type="transmembrane region" description="Helical" evidence="8">
    <location>
        <begin position="123"/>
        <end position="144"/>
    </location>
</feature>